<dbReference type="GO" id="GO:0000111">
    <property type="term" value="C:nucleotide-excision repair factor 2 complex"/>
    <property type="evidence" value="ECO:0007669"/>
    <property type="project" value="TreeGrafter"/>
</dbReference>
<dbReference type="GO" id="GO:0006298">
    <property type="term" value="P:mismatch repair"/>
    <property type="evidence" value="ECO:0007669"/>
    <property type="project" value="TreeGrafter"/>
</dbReference>
<protein>
    <submittedName>
        <fullName evidence="2">DNA repair protein Rad4</fullName>
    </submittedName>
</protein>
<dbReference type="Gene3D" id="3.30.70.2460">
    <property type="entry name" value="Rad4, beta-hairpin domain BHD3"/>
    <property type="match status" value="1"/>
</dbReference>
<keyword evidence="3" id="KW-1185">Reference proteome</keyword>
<dbReference type="PANTHER" id="PTHR12135">
    <property type="entry name" value="DNA REPAIR PROTEIN XP-C / RAD4"/>
    <property type="match status" value="1"/>
</dbReference>
<dbReference type="GO" id="GO:0071942">
    <property type="term" value="C:XPC complex"/>
    <property type="evidence" value="ECO:0007669"/>
    <property type="project" value="TreeGrafter"/>
</dbReference>
<dbReference type="Proteomes" id="UP000242474">
    <property type="component" value="Unassembled WGS sequence"/>
</dbReference>
<dbReference type="InterPro" id="IPR018328">
    <property type="entry name" value="Rad4_beta-hairpin_dom3"/>
</dbReference>
<dbReference type="AlphaFoldDB" id="A0A2G5B2M8"/>
<dbReference type="GO" id="GO:0006289">
    <property type="term" value="P:nucleotide-excision repair"/>
    <property type="evidence" value="ECO:0007669"/>
    <property type="project" value="InterPro"/>
</dbReference>
<evidence type="ECO:0000313" key="2">
    <source>
        <dbReference type="EMBL" id="PIA13270.1"/>
    </source>
</evidence>
<dbReference type="SMART" id="SM01032">
    <property type="entry name" value="BHD_3"/>
    <property type="match status" value="1"/>
</dbReference>
<accession>A0A2G5B2M8</accession>
<dbReference type="OrthoDB" id="300780at2759"/>
<evidence type="ECO:0000259" key="1">
    <source>
        <dbReference type="SMART" id="SM01032"/>
    </source>
</evidence>
<dbReference type="STRING" id="763665.A0A2G5B2M8"/>
<gene>
    <name evidence="2" type="ORF">COEREDRAFT_30439</name>
</gene>
<dbReference type="InterPro" id="IPR042488">
    <property type="entry name" value="Rad4_BHD3_sf"/>
</dbReference>
<organism evidence="2 3">
    <name type="scientific">Coemansia reversa (strain ATCC 12441 / NRRL 1564)</name>
    <dbReference type="NCBI Taxonomy" id="763665"/>
    <lineage>
        <taxon>Eukaryota</taxon>
        <taxon>Fungi</taxon>
        <taxon>Fungi incertae sedis</taxon>
        <taxon>Zoopagomycota</taxon>
        <taxon>Kickxellomycotina</taxon>
        <taxon>Kickxellomycetes</taxon>
        <taxon>Kickxellales</taxon>
        <taxon>Kickxellaceae</taxon>
        <taxon>Coemansia</taxon>
    </lineage>
</organism>
<dbReference type="EMBL" id="KZ303542">
    <property type="protein sequence ID" value="PIA13270.1"/>
    <property type="molecule type" value="Genomic_DNA"/>
</dbReference>
<feature type="domain" description="Rad4 beta-hairpin" evidence="1">
    <location>
        <begin position="27"/>
        <end position="101"/>
    </location>
</feature>
<reference evidence="2 3" key="1">
    <citation type="journal article" date="2015" name="Genome Biol. Evol.">
        <title>Phylogenomic analyses indicate that early fungi evolved digesting cell walls of algal ancestors of land plants.</title>
        <authorList>
            <person name="Chang Y."/>
            <person name="Wang S."/>
            <person name="Sekimoto S."/>
            <person name="Aerts A.L."/>
            <person name="Choi C."/>
            <person name="Clum A."/>
            <person name="LaButti K.M."/>
            <person name="Lindquist E.A."/>
            <person name="Yee Ngan C."/>
            <person name="Ohm R.A."/>
            <person name="Salamov A.A."/>
            <person name="Grigoriev I.V."/>
            <person name="Spatafora J.W."/>
            <person name="Berbee M.L."/>
        </authorList>
    </citation>
    <scope>NUCLEOTIDE SEQUENCE [LARGE SCALE GENOMIC DNA]</scope>
    <source>
        <strain evidence="2 3">NRRL 1564</strain>
    </source>
</reference>
<feature type="non-terminal residue" evidence="2">
    <location>
        <position position="120"/>
    </location>
</feature>
<evidence type="ECO:0000313" key="3">
    <source>
        <dbReference type="Proteomes" id="UP000242474"/>
    </source>
</evidence>
<sequence length="120" mass="13345">GREATADLFGEWQTELYRAPPVVDGRVPRNDYGRIDLFTSTMLPDGAAHVPDSNAKRVCQELGIDAVDAVTSFEFRRGTSTPVLQGVVIPHDSLELVKDALHDDRQGAKVRRLEKMEKRA</sequence>
<dbReference type="PANTHER" id="PTHR12135:SF0">
    <property type="entry name" value="DNA REPAIR PROTEIN COMPLEMENTING XP-C CELLS"/>
    <property type="match status" value="1"/>
</dbReference>
<dbReference type="GO" id="GO:0003684">
    <property type="term" value="F:damaged DNA binding"/>
    <property type="evidence" value="ECO:0007669"/>
    <property type="project" value="InterPro"/>
</dbReference>
<dbReference type="GO" id="GO:0003697">
    <property type="term" value="F:single-stranded DNA binding"/>
    <property type="evidence" value="ECO:0007669"/>
    <property type="project" value="TreeGrafter"/>
</dbReference>
<dbReference type="Pfam" id="PF10405">
    <property type="entry name" value="BHD_3"/>
    <property type="match status" value="1"/>
</dbReference>
<name>A0A2G5B2M8_COERN</name>
<dbReference type="InterPro" id="IPR004583">
    <property type="entry name" value="DNA_repair_Rad4"/>
</dbReference>
<feature type="non-terminal residue" evidence="2">
    <location>
        <position position="1"/>
    </location>
</feature>
<dbReference type="GO" id="GO:0005737">
    <property type="term" value="C:cytoplasm"/>
    <property type="evidence" value="ECO:0007669"/>
    <property type="project" value="TreeGrafter"/>
</dbReference>
<proteinExistence type="predicted"/>